<gene>
    <name evidence="8" type="ORF">X975_20194</name>
</gene>
<keyword evidence="2 5" id="KW-0812">Transmembrane</keyword>
<evidence type="ECO:0000259" key="7">
    <source>
        <dbReference type="PROSITE" id="PS50261"/>
    </source>
</evidence>
<feature type="transmembrane region" description="Helical" evidence="5">
    <location>
        <begin position="84"/>
        <end position="103"/>
    </location>
</feature>
<dbReference type="Pfam" id="PF00002">
    <property type="entry name" value="7tm_2"/>
    <property type="match status" value="1"/>
</dbReference>
<dbReference type="PANTHER" id="PTHR45620:SF42">
    <property type="entry name" value="G-PROTEIN COUPLED RECEPTOR SEB-2"/>
    <property type="match status" value="1"/>
</dbReference>
<dbReference type="PRINTS" id="PR00249">
    <property type="entry name" value="GPCRSECRETIN"/>
</dbReference>
<dbReference type="GO" id="GO:0007166">
    <property type="term" value="P:cell surface receptor signaling pathway"/>
    <property type="evidence" value="ECO:0007669"/>
    <property type="project" value="InterPro"/>
</dbReference>
<dbReference type="Proteomes" id="UP000054359">
    <property type="component" value="Unassembled WGS sequence"/>
</dbReference>
<feature type="transmembrane region" description="Helical" evidence="5">
    <location>
        <begin position="206"/>
        <end position="227"/>
    </location>
</feature>
<dbReference type="GO" id="GO:0008528">
    <property type="term" value="F:G protein-coupled peptide receptor activity"/>
    <property type="evidence" value="ECO:0007669"/>
    <property type="project" value="TreeGrafter"/>
</dbReference>
<evidence type="ECO:0000256" key="6">
    <source>
        <dbReference type="SAM" id="SignalP"/>
    </source>
</evidence>
<dbReference type="AlphaFoldDB" id="A0A087TVR5"/>
<evidence type="ECO:0000313" key="9">
    <source>
        <dbReference type="Proteomes" id="UP000054359"/>
    </source>
</evidence>
<dbReference type="OMA" id="CWINESP"/>
<feature type="transmembrane region" description="Helical" evidence="5">
    <location>
        <begin position="123"/>
        <end position="143"/>
    </location>
</feature>
<accession>A0A087TVR5</accession>
<feature type="transmembrane region" description="Helical" evidence="5">
    <location>
        <begin position="164"/>
        <end position="186"/>
    </location>
</feature>
<comment type="subcellular location">
    <subcellularLocation>
        <location evidence="1">Membrane</location>
        <topology evidence="1">Multi-pass membrane protein</topology>
    </subcellularLocation>
</comment>
<feature type="chain" id="PRO_5001829940" evidence="6">
    <location>
        <begin position="22"/>
        <end position="275"/>
    </location>
</feature>
<keyword evidence="3 5" id="KW-1133">Transmembrane helix</keyword>
<dbReference type="GO" id="GO:0007188">
    <property type="term" value="P:adenylate cyclase-modulating G protein-coupled receptor signaling pathway"/>
    <property type="evidence" value="ECO:0007669"/>
    <property type="project" value="TreeGrafter"/>
</dbReference>
<feature type="signal peptide" evidence="6">
    <location>
        <begin position="1"/>
        <end position="21"/>
    </location>
</feature>
<keyword evidence="8" id="KW-0675">Receptor</keyword>
<dbReference type="EMBL" id="KK116972">
    <property type="protein sequence ID" value="KFM69204.1"/>
    <property type="molecule type" value="Genomic_DNA"/>
</dbReference>
<evidence type="ECO:0000256" key="1">
    <source>
        <dbReference type="ARBA" id="ARBA00004141"/>
    </source>
</evidence>
<evidence type="ECO:0000256" key="4">
    <source>
        <dbReference type="ARBA" id="ARBA00023136"/>
    </source>
</evidence>
<keyword evidence="4 5" id="KW-0472">Membrane</keyword>
<feature type="transmembrane region" description="Helical" evidence="5">
    <location>
        <begin position="58"/>
        <end position="77"/>
    </location>
</feature>
<sequence>MHKNLFTSLLLSSLCVVIFESSFIMDSINNPDDSMVEANGAGCKIFYTITKYLRLSTYTWMFCEGYYLHKLIAAAFAEQKSYHVFYIIGWGAPVIPVLIWAVIRQTKADEACWIVPAEKYEWVLLAPMLVALVVNFCFLAHIIQVVVTKLRSTNIDEPTQFRRAVRATMVLIPLFGLHFLLISYHPTKGDCYILQVYNIATYSMDGLQGGIVSLIFCYFNNEVLFLLKRTYSRKKMFRDISSHMSSRKKSRESRTSVSTNAESIVNENGVVMIKK</sequence>
<feature type="domain" description="G-protein coupled receptors family 2 profile 2" evidence="7">
    <location>
        <begin position="1"/>
        <end position="220"/>
    </location>
</feature>
<feature type="non-terminal residue" evidence="8">
    <location>
        <position position="275"/>
    </location>
</feature>
<keyword evidence="9" id="KW-1185">Reference proteome</keyword>
<dbReference type="Gene3D" id="1.20.1070.10">
    <property type="entry name" value="Rhodopsin 7-helix transmembrane proteins"/>
    <property type="match status" value="1"/>
</dbReference>
<dbReference type="InterPro" id="IPR000832">
    <property type="entry name" value="GPCR_2_secretin-like"/>
</dbReference>
<dbReference type="PANTHER" id="PTHR45620">
    <property type="entry name" value="PDF RECEPTOR-LIKE PROTEIN-RELATED"/>
    <property type="match status" value="1"/>
</dbReference>
<dbReference type="PROSITE" id="PS50261">
    <property type="entry name" value="G_PROTEIN_RECEP_F2_4"/>
    <property type="match status" value="1"/>
</dbReference>
<evidence type="ECO:0000313" key="8">
    <source>
        <dbReference type="EMBL" id="KFM69204.1"/>
    </source>
</evidence>
<evidence type="ECO:0000256" key="3">
    <source>
        <dbReference type="ARBA" id="ARBA00022989"/>
    </source>
</evidence>
<dbReference type="InterPro" id="IPR050332">
    <property type="entry name" value="GPCR_2"/>
</dbReference>
<proteinExistence type="predicted"/>
<dbReference type="OrthoDB" id="16753at2759"/>
<dbReference type="InterPro" id="IPR017981">
    <property type="entry name" value="GPCR_2-like_7TM"/>
</dbReference>
<organism evidence="8 9">
    <name type="scientific">Stegodyphus mimosarum</name>
    <name type="common">African social velvet spider</name>
    <dbReference type="NCBI Taxonomy" id="407821"/>
    <lineage>
        <taxon>Eukaryota</taxon>
        <taxon>Metazoa</taxon>
        <taxon>Ecdysozoa</taxon>
        <taxon>Arthropoda</taxon>
        <taxon>Chelicerata</taxon>
        <taxon>Arachnida</taxon>
        <taxon>Araneae</taxon>
        <taxon>Araneomorphae</taxon>
        <taxon>Entelegynae</taxon>
        <taxon>Eresoidea</taxon>
        <taxon>Eresidae</taxon>
        <taxon>Stegodyphus</taxon>
    </lineage>
</organism>
<dbReference type="STRING" id="407821.A0A087TVR5"/>
<keyword evidence="6" id="KW-0732">Signal</keyword>
<name>A0A087TVR5_STEMI</name>
<reference evidence="8 9" key="1">
    <citation type="submission" date="2013-11" db="EMBL/GenBank/DDBJ databases">
        <title>Genome sequencing of Stegodyphus mimosarum.</title>
        <authorList>
            <person name="Bechsgaard J."/>
        </authorList>
    </citation>
    <scope>NUCLEOTIDE SEQUENCE [LARGE SCALE GENOMIC DNA]</scope>
</reference>
<protein>
    <submittedName>
        <fullName evidence="8">Calcitonin receptor</fullName>
    </submittedName>
</protein>
<dbReference type="GO" id="GO:0005886">
    <property type="term" value="C:plasma membrane"/>
    <property type="evidence" value="ECO:0007669"/>
    <property type="project" value="TreeGrafter"/>
</dbReference>
<evidence type="ECO:0000256" key="2">
    <source>
        <dbReference type="ARBA" id="ARBA00022692"/>
    </source>
</evidence>
<evidence type="ECO:0000256" key="5">
    <source>
        <dbReference type="SAM" id="Phobius"/>
    </source>
</evidence>